<feature type="compositionally biased region" description="Acidic residues" evidence="1">
    <location>
        <begin position="110"/>
        <end position="124"/>
    </location>
</feature>
<proteinExistence type="predicted"/>
<dbReference type="Proteomes" id="UP001152797">
    <property type="component" value="Unassembled WGS sequence"/>
</dbReference>
<gene>
    <name evidence="2" type="ORF">C1SCF055_LOCUS26981</name>
</gene>
<accession>A0A9P1G7S8</accession>
<name>A0A9P1G7S8_9DINO</name>
<organism evidence="2">
    <name type="scientific">Cladocopium goreaui</name>
    <dbReference type="NCBI Taxonomy" id="2562237"/>
    <lineage>
        <taxon>Eukaryota</taxon>
        <taxon>Sar</taxon>
        <taxon>Alveolata</taxon>
        <taxon>Dinophyceae</taxon>
        <taxon>Suessiales</taxon>
        <taxon>Symbiodiniaceae</taxon>
        <taxon>Cladocopium</taxon>
    </lineage>
</organism>
<evidence type="ECO:0000313" key="3">
    <source>
        <dbReference type="EMBL" id="CAL1154270.1"/>
    </source>
</evidence>
<evidence type="ECO:0000313" key="2">
    <source>
        <dbReference type="EMBL" id="CAI4000895.1"/>
    </source>
</evidence>
<evidence type="ECO:0000313" key="4">
    <source>
        <dbReference type="Proteomes" id="UP001152797"/>
    </source>
</evidence>
<reference evidence="2" key="1">
    <citation type="submission" date="2022-10" db="EMBL/GenBank/DDBJ databases">
        <authorList>
            <person name="Chen Y."/>
            <person name="Dougan E. K."/>
            <person name="Chan C."/>
            <person name="Rhodes N."/>
            <person name="Thang M."/>
        </authorList>
    </citation>
    <scope>NUCLEOTIDE SEQUENCE</scope>
</reference>
<dbReference type="EMBL" id="CAMXCT010002857">
    <property type="protein sequence ID" value="CAI4000895.1"/>
    <property type="molecule type" value="Genomic_DNA"/>
</dbReference>
<protein>
    <submittedName>
        <fullName evidence="2">Uncharacterized protein</fullName>
    </submittedName>
</protein>
<dbReference type="AlphaFoldDB" id="A0A9P1G7S8"/>
<comment type="caution">
    <text evidence="2">The sequence shown here is derived from an EMBL/GenBank/DDBJ whole genome shotgun (WGS) entry which is preliminary data.</text>
</comment>
<sequence length="124" mass="13425">MTEVVLKDEASMEKTTELATRLGQLGQTRIINGAAHAQRQAADIALREAKEEQRLNLMTAKKAASVTTELLALRGTGGSAKSRRKFASKAMALVSDSQKMQASGLRFEDANQDDEGEESEDNEA</sequence>
<keyword evidence="4" id="KW-1185">Reference proteome</keyword>
<reference evidence="3" key="2">
    <citation type="submission" date="2024-04" db="EMBL/GenBank/DDBJ databases">
        <authorList>
            <person name="Chen Y."/>
            <person name="Shah S."/>
            <person name="Dougan E. K."/>
            <person name="Thang M."/>
            <person name="Chan C."/>
        </authorList>
    </citation>
    <scope>NUCLEOTIDE SEQUENCE [LARGE SCALE GENOMIC DNA]</scope>
</reference>
<evidence type="ECO:0000256" key="1">
    <source>
        <dbReference type="SAM" id="MobiDB-lite"/>
    </source>
</evidence>
<dbReference type="EMBL" id="CAMXCT020002857">
    <property type="protein sequence ID" value="CAL1154270.1"/>
    <property type="molecule type" value="Genomic_DNA"/>
</dbReference>
<dbReference type="EMBL" id="CAMXCT030002857">
    <property type="protein sequence ID" value="CAL4788207.1"/>
    <property type="molecule type" value="Genomic_DNA"/>
</dbReference>
<feature type="region of interest" description="Disordered" evidence="1">
    <location>
        <begin position="96"/>
        <end position="124"/>
    </location>
</feature>